<sequence length="261" mass="28269">MFETTRYEMGRRVRGTAILTVAIGLYAAFIVWYFTVLEGVDYDQMLESMPPAMMDAFGIETLATIEGFLGSQIYSFVWLLGLGLYFAYAAGGLVANDAEHDRLDLLLSFPVSRSRLLLEKVASLFLPLIALNVGVGATVYVLAAVIGEPIDVANLALAHALSVPYLLVCAGIGLVLSVLVDRAAVAERAAIGVVFVLFLLESVVGGADELEWIQYLSPTYYYEPTPVLIDGSYEPIDAAILLTAFVGLVIVATVLFDRRDV</sequence>
<feature type="transmembrane region" description="Helical" evidence="1">
    <location>
        <begin position="238"/>
        <end position="256"/>
    </location>
</feature>
<dbReference type="OrthoDB" id="204776at2157"/>
<evidence type="ECO:0000313" key="2">
    <source>
        <dbReference type="EMBL" id="RQG99394.1"/>
    </source>
</evidence>
<dbReference type="GO" id="GO:0005886">
    <property type="term" value="C:plasma membrane"/>
    <property type="evidence" value="ECO:0007669"/>
    <property type="project" value="UniProtKB-SubCell"/>
</dbReference>
<feature type="transmembrane region" description="Helical" evidence="1">
    <location>
        <begin position="116"/>
        <end position="143"/>
    </location>
</feature>
<dbReference type="Proteomes" id="UP000281431">
    <property type="component" value="Unassembled WGS sequence"/>
</dbReference>
<feature type="transmembrane region" description="Helical" evidence="1">
    <location>
        <begin position="155"/>
        <end position="180"/>
    </location>
</feature>
<evidence type="ECO:0000256" key="1">
    <source>
        <dbReference type="SAM" id="Phobius"/>
    </source>
</evidence>
<dbReference type="EMBL" id="REFZ01000009">
    <property type="protein sequence ID" value="RQG99394.1"/>
    <property type="molecule type" value="Genomic_DNA"/>
</dbReference>
<keyword evidence="1" id="KW-0812">Transmembrane</keyword>
<reference evidence="2 3" key="1">
    <citation type="submission" date="2018-10" db="EMBL/GenBank/DDBJ databases">
        <title>Natrarchaeobius chitinivorans gen. nov., sp. nov., and Natrarchaeobius haloalkaliphilus sp. nov., alkaliphilic, chitin-utilizing haloarchaea from hypersaline alkaline lakes.</title>
        <authorList>
            <person name="Sorokin D.Y."/>
            <person name="Elcheninov A.G."/>
            <person name="Kostrikina N.A."/>
            <person name="Bale N.J."/>
            <person name="Sinninghe Damste J.S."/>
            <person name="Khijniak T.V."/>
            <person name="Kublanov I.V."/>
            <person name="Toshchakov S.V."/>
        </authorList>
    </citation>
    <scope>NUCLEOTIDE SEQUENCE [LARGE SCALE GENOMIC DNA]</scope>
    <source>
        <strain evidence="2 3">AArcht7</strain>
    </source>
</reference>
<gene>
    <name evidence="2" type="ORF">EA472_14310</name>
</gene>
<keyword evidence="1" id="KW-0472">Membrane</keyword>
<accession>A0A3N6MEU9</accession>
<organism evidence="2 3">
    <name type="scientific">Natrarchaeobius chitinivorans</name>
    <dbReference type="NCBI Taxonomy" id="1679083"/>
    <lineage>
        <taxon>Archaea</taxon>
        <taxon>Methanobacteriati</taxon>
        <taxon>Methanobacteriota</taxon>
        <taxon>Stenosarchaea group</taxon>
        <taxon>Halobacteria</taxon>
        <taxon>Halobacteriales</taxon>
        <taxon>Natrialbaceae</taxon>
        <taxon>Natrarchaeobius</taxon>
    </lineage>
</organism>
<feature type="transmembrane region" description="Helical" evidence="1">
    <location>
        <begin position="16"/>
        <end position="35"/>
    </location>
</feature>
<protein>
    <submittedName>
        <fullName evidence="2">ABC transporter permease</fullName>
    </submittedName>
</protein>
<keyword evidence="3" id="KW-1185">Reference proteome</keyword>
<dbReference type="PANTHER" id="PTHR37305:SF1">
    <property type="entry name" value="MEMBRANE PROTEIN"/>
    <property type="match status" value="1"/>
</dbReference>
<feature type="transmembrane region" description="Helical" evidence="1">
    <location>
        <begin position="73"/>
        <end position="95"/>
    </location>
</feature>
<dbReference type="PANTHER" id="PTHR37305">
    <property type="entry name" value="INTEGRAL MEMBRANE PROTEIN-RELATED"/>
    <property type="match status" value="1"/>
</dbReference>
<name>A0A3N6MEU9_NATCH</name>
<feature type="transmembrane region" description="Helical" evidence="1">
    <location>
        <begin position="189"/>
        <end position="207"/>
    </location>
</feature>
<dbReference type="GO" id="GO:0140359">
    <property type="term" value="F:ABC-type transporter activity"/>
    <property type="evidence" value="ECO:0007669"/>
    <property type="project" value="InterPro"/>
</dbReference>
<evidence type="ECO:0000313" key="3">
    <source>
        <dbReference type="Proteomes" id="UP000281431"/>
    </source>
</evidence>
<comment type="caution">
    <text evidence="2">The sequence shown here is derived from an EMBL/GenBank/DDBJ whole genome shotgun (WGS) entry which is preliminary data.</text>
</comment>
<dbReference type="AlphaFoldDB" id="A0A3N6MEU9"/>
<dbReference type="Pfam" id="PF12679">
    <property type="entry name" value="ABC2_membrane_2"/>
    <property type="match status" value="1"/>
</dbReference>
<proteinExistence type="predicted"/>
<keyword evidence="1" id="KW-1133">Transmembrane helix</keyword>